<evidence type="ECO:0000313" key="1">
    <source>
        <dbReference type="EMBL" id="MBB6038250.1"/>
    </source>
</evidence>
<sequence length="164" mass="17848">MAAEIVIDAALFMGMHAAEESARLACKSFFTSNLATPMLMPLEQVGLCDDLIWRLPRDTQDAYYPFMDNLHSLLCVERPGYGRGDAEIGFGSAALDGLPDHERLLLGFVLRKGGTLHTASPRLTGRTGLPVRGIETPGADRAFPKTLETLYEQSLKLTVPAADL</sequence>
<evidence type="ECO:0000313" key="2">
    <source>
        <dbReference type="Proteomes" id="UP000548476"/>
    </source>
</evidence>
<protein>
    <submittedName>
        <fullName evidence="1">Uncharacterized protein</fullName>
    </submittedName>
</protein>
<dbReference type="Pfam" id="PF19689">
    <property type="entry name" value="DUF6190"/>
    <property type="match status" value="1"/>
</dbReference>
<dbReference type="RefSeq" id="WP_184791035.1">
    <property type="nucleotide sequence ID" value="NZ_BONT01000047.1"/>
</dbReference>
<dbReference type="EMBL" id="JACHGT010000015">
    <property type="protein sequence ID" value="MBB6038250.1"/>
    <property type="molecule type" value="Genomic_DNA"/>
</dbReference>
<organism evidence="1 2">
    <name type="scientific">Phytomonospora endophytica</name>
    <dbReference type="NCBI Taxonomy" id="714109"/>
    <lineage>
        <taxon>Bacteria</taxon>
        <taxon>Bacillati</taxon>
        <taxon>Actinomycetota</taxon>
        <taxon>Actinomycetes</taxon>
        <taxon>Micromonosporales</taxon>
        <taxon>Micromonosporaceae</taxon>
        <taxon>Phytomonospora</taxon>
    </lineage>
</organism>
<dbReference type="InterPro" id="IPR045685">
    <property type="entry name" value="DUF6190"/>
</dbReference>
<dbReference type="Proteomes" id="UP000548476">
    <property type="component" value="Unassembled WGS sequence"/>
</dbReference>
<name>A0A841G277_9ACTN</name>
<accession>A0A841G277</accession>
<dbReference type="AlphaFoldDB" id="A0A841G277"/>
<reference evidence="1 2" key="1">
    <citation type="submission" date="2020-08" db="EMBL/GenBank/DDBJ databases">
        <title>Genomic Encyclopedia of Type Strains, Phase IV (KMG-IV): sequencing the most valuable type-strain genomes for metagenomic binning, comparative biology and taxonomic classification.</title>
        <authorList>
            <person name="Goeker M."/>
        </authorList>
    </citation>
    <scope>NUCLEOTIDE SEQUENCE [LARGE SCALE GENOMIC DNA]</scope>
    <source>
        <strain evidence="1 2">YIM 65646</strain>
    </source>
</reference>
<comment type="caution">
    <text evidence="1">The sequence shown here is derived from an EMBL/GenBank/DDBJ whole genome shotgun (WGS) entry which is preliminary data.</text>
</comment>
<keyword evidence="2" id="KW-1185">Reference proteome</keyword>
<gene>
    <name evidence="1" type="ORF">HNR73_006130</name>
</gene>
<proteinExistence type="predicted"/>